<accession>A0A7J8FJ96</accession>
<keyword evidence="2" id="KW-1185">Reference proteome</keyword>
<organism evidence="1 2">
    <name type="scientific">Rousettus aegyptiacus</name>
    <name type="common">Egyptian fruit bat</name>
    <name type="synonym">Pteropus aegyptiacus</name>
    <dbReference type="NCBI Taxonomy" id="9407"/>
    <lineage>
        <taxon>Eukaryota</taxon>
        <taxon>Metazoa</taxon>
        <taxon>Chordata</taxon>
        <taxon>Craniata</taxon>
        <taxon>Vertebrata</taxon>
        <taxon>Euteleostomi</taxon>
        <taxon>Mammalia</taxon>
        <taxon>Eutheria</taxon>
        <taxon>Laurasiatheria</taxon>
        <taxon>Chiroptera</taxon>
        <taxon>Yinpterochiroptera</taxon>
        <taxon>Pteropodoidea</taxon>
        <taxon>Pteropodidae</taxon>
        <taxon>Rousettinae</taxon>
        <taxon>Rousettus</taxon>
    </lineage>
</organism>
<comment type="caution">
    <text evidence="1">The sequence shown here is derived from an EMBL/GenBank/DDBJ whole genome shotgun (WGS) entry which is preliminary data.</text>
</comment>
<evidence type="ECO:0000313" key="2">
    <source>
        <dbReference type="Proteomes" id="UP000593571"/>
    </source>
</evidence>
<protein>
    <submittedName>
        <fullName evidence="1">Uncharacterized protein</fullName>
    </submittedName>
</protein>
<name>A0A7J8FJ96_ROUAE</name>
<evidence type="ECO:0000313" key="1">
    <source>
        <dbReference type="EMBL" id="KAF6447509.1"/>
    </source>
</evidence>
<reference evidence="1 2" key="1">
    <citation type="journal article" date="2020" name="Nature">
        <title>Six reference-quality genomes reveal evolution of bat adaptations.</title>
        <authorList>
            <person name="Jebb D."/>
            <person name="Huang Z."/>
            <person name="Pippel M."/>
            <person name="Hughes G.M."/>
            <person name="Lavrichenko K."/>
            <person name="Devanna P."/>
            <person name="Winkler S."/>
            <person name="Jermiin L.S."/>
            <person name="Skirmuntt E.C."/>
            <person name="Katzourakis A."/>
            <person name="Burkitt-Gray L."/>
            <person name="Ray D.A."/>
            <person name="Sullivan K.A.M."/>
            <person name="Roscito J.G."/>
            <person name="Kirilenko B.M."/>
            <person name="Davalos L.M."/>
            <person name="Corthals A.P."/>
            <person name="Power M.L."/>
            <person name="Jones G."/>
            <person name="Ransome R.D."/>
            <person name="Dechmann D.K.N."/>
            <person name="Locatelli A.G."/>
            <person name="Puechmaille S.J."/>
            <person name="Fedrigo O."/>
            <person name="Jarvis E.D."/>
            <person name="Hiller M."/>
            <person name="Vernes S.C."/>
            <person name="Myers E.W."/>
            <person name="Teeling E.C."/>
        </authorList>
    </citation>
    <scope>NUCLEOTIDE SEQUENCE [LARGE SCALE GENOMIC DNA]</scope>
    <source>
        <strain evidence="1">MRouAeg1</strain>
        <tissue evidence="1">Muscle</tissue>
    </source>
</reference>
<gene>
    <name evidence="1" type="ORF">HJG63_011951</name>
</gene>
<dbReference type="EMBL" id="JACASE010000007">
    <property type="protein sequence ID" value="KAF6447509.1"/>
    <property type="molecule type" value="Genomic_DNA"/>
</dbReference>
<dbReference type="Proteomes" id="UP000593571">
    <property type="component" value="Unassembled WGS sequence"/>
</dbReference>
<proteinExistence type="predicted"/>
<sequence>MKNCHLILKVSFMFMVNNKIEGSKFLKPMSFQKCYVCVGKYSILYIYICLYPTNSIADFIRTCCHLHHSQRCHLFADNLSFARPLRLSTFDFLIPRDDFYLIQTSQNHSFDSTLTTTSTDFYFCCFFFCLQLSKCY</sequence>
<dbReference type="AlphaFoldDB" id="A0A7J8FJ96"/>